<dbReference type="Pfam" id="PF03180">
    <property type="entry name" value="Lipoprotein_9"/>
    <property type="match status" value="1"/>
</dbReference>
<feature type="chain" id="PRO_5045117957" evidence="8">
    <location>
        <begin position="22"/>
        <end position="306"/>
    </location>
</feature>
<keyword evidence="10" id="KW-1185">Reference proteome</keyword>
<name>A0ABM8V190_THEXY</name>
<evidence type="ECO:0000313" key="10">
    <source>
        <dbReference type="Proteomes" id="UP000681526"/>
    </source>
</evidence>
<keyword evidence="6 9" id="KW-0449">Lipoprotein</keyword>
<organism evidence="9 10">
    <name type="scientific">Thermobacillus xylanilyticus</name>
    <dbReference type="NCBI Taxonomy" id="76633"/>
    <lineage>
        <taxon>Bacteria</taxon>
        <taxon>Bacillati</taxon>
        <taxon>Bacillota</taxon>
        <taxon>Bacilli</taxon>
        <taxon>Bacillales</taxon>
        <taxon>Paenibacillaceae</taxon>
        <taxon>Thermobacillus</taxon>
    </lineage>
</organism>
<reference evidence="9 10" key="1">
    <citation type="submission" date="2021-04" db="EMBL/GenBank/DDBJ databases">
        <authorList>
            <person name="Rakotoarivonina H."/>
        </authorList>
    </citation>
    <scope>NUCLEOTIDE SEQUENCE [LARGE SCALE GENOMIC DNA]</scope>
    <source>
        <strain evidence="9 10">XE</strain>
    </source>
</reference>
<keyword evidence="4" id="KW-0472">Membrane</keyword>
<evidence type="ECO:0000256" key="6">
    <source>
        <dbReference type="ARBA" id="ARBA00023288"/>
    </source>
</evidence>
<evidence type="ECO:0000256" key="4">
    <source>
        <dbReference type="ARBA" id="ARBA00023136"/>
    </source>
</evidence>
<dbReference type="PANTHER" id="PTHR30429">
    <property type="entry name" value="D-METHIONINE-BINDING LIPOPROTEIN METQ"/>
    <property type="match status" value="1"/>
</dbReference>
<keyword evidence="5" id="KW-0564">Palmitate</keyword>
<comment type="similarity">
    <text evidence="2">Belongs to the NlpA lipoprotein family.</text>
</comment>
<dbReference type="Gene3D" id="3.40.190.10">
    <property type="entry name" value="Periplasmic binding protein-like II"/>
    <property type="match status" value="2"/>
</dbReference>
<gene>
    <name evidence="9" type="primary">txxe91-metQ</name>
    <name evidence="9" type="ORF">TXXE_04265</name>
</gene>
<accession>A0ABM8V190</accession>
<dbReference type="PANTHER" id="PTHR30429:SF0">
    <property type="entry name" value="METHIONINE-BINDING LIPOPROTEIN METQ"/>
    <property type="match status" value="1"/>
</dbReference>
<feature type="region of interest" description="Disordered" evidence="7">
    <location>
        <begin position="36"/>
        <end position="64"/>
    </location>
</feature>
<evidence type="ECO:0000256" key="7">
    <source>
        <dbReference type="SAM" id="MobiDB-lite"/>
    </source>
</evidence>
<keyword evidence="3 8" id="KW-0732">Signal</keyword>
<dbReference type="NCBIfam" id="TIGR00363">
    <property type="entry name" value="MetQ/NlpA family lipoprotein"/>
    <property type="match status" value="1"/>
</dbReference>
<evidence type="ECO:0000256" key="8">
    <source>
        <dbReference type="SAM" id="SignalP"/>
    </source>
</evidence>
<dbReference type="Proteomes" id="UP000681526">
    <property type="component" value="Unassembled WGS sequence"/>
</dbReference>
<evidence type="ECO:0000256" key="1">
    <source>
        <dbReference type="ARBA" id="ARBA00004635"/>
    </source>
</evidence>
<dbReference type="EMBL" id="CAJRAY010000019">
    <property type="protein sequence ID" value="CAG5080590.1"/>
    <property type="molecule type" value="Genomic_DNA"/>
</dbReference>
<evidence type="ECO:0000256" key="2">
    <source>
        <dbReference type="ARBA" id="ARBA00008973"/>
    </source>
</evidence>
<dbReference type="PIRSF" id="PIRSF002854">
    <property type="entry name" value="MetQ"/>
    <property type="match status" value="1"/>
</dbReference>
<feature type="signal peptide" evidence="8">
    <location>
        <begin position="1"/>
        <end position="21"/>
    </location>
</feature>
<dbReference type="SUPFAM" id="SSF53850">
    <property type="entry name" value="Periplasmic binding protein-like II"/>
    <property type="match status" value="1"/>
</dbReference>
<comment type="subcellular location">
    <subcellularLocation>
        <location evidence="1">Membrane</location>
        <topology evidence="1">Lipid-anchor</topology>
    </subcellularLocation>
</comment>
<evidence type="ECO:0000313" key="9">
    <source>
        <dbReference type="EMBL" id="CAG5080590.1"/>
    </source>
</evidence>
<dbReference type="CDD" id="cd13597">
    <property type="entry name" value="PBP2_lipoprotein_Tp32"/>
    <property type="match status" value="1"/>
</dbReference>
<dbReference type="RefSeq" id="WP_213483621.1">
    <property type="nucleotide sequence ID" value="NZ_CAJRAY010000019.1"/>
</dbReference>
<dbReference type="InterPro" id="IPR004872">
    <property type="entry name" value="Lipoprotein_NlpA"/>
</dbReference>
<protein>
    <submittedName>
        <fullName evidence="9">D-methionine-binding lipoprotein MetQ</fullName>
    </submittedName>
</protein>
<sequence length="306" mass="32082">MKKAFGLMLIIALLVMLSACGGGSGGGGGANAGANNSAGSADNTAANAGNASGENNASAANESQAAEPVTIKVGATPEPHAKILEFVKDKLAAEGVNLEVIVFNDYVQPNVQVYEKQLDANFFQHVPYLDEFNAEKGYDLVKVTGVHIEPIGAYSSKISAIEELKDGAKVAIPNDATNGGRALALLAKHNLITLKDGVGILATVQDIADNPKKLEIVELEAATLPRVLPDVDVAVINTNYALEAGLVPTRDALFIEESDSPYVNILVSRPDNKDDEAIRKLAAALNSAEVKQFIEETYEGAVVPAF</sequence>
<evidence type="ECO:0000256" key="5">
    <source>
        <dbReference type="ARBA" id="ARBA00023139"/>
    </source>
</evidence>
<comment type="caution">
    <text evidence="9">The sequence shown here is derived from an EMBL/GenBank/DDBJ whole genome shotgun (WGS) entry which is preliminary data.</text>
</comment>
<evidence type="ECO:0000256" key="3">
    <source>
        <dbReference type="ARBA" id="ARBA00022729"/>
    </source>
</evidence>
<proteinExistence type="inferred from homology"/>
<dbReference type="PROSITE" id="PS51257">
    <property type="entry name" value="PROKAR_LIPOPROTEIN"/>
    <property type="match status" value="1"/>
</dbReference>